<gene>
    <name evidence="2" type="primary">Aste57867_20996</name>
    <name evidence="1" type="ORF">As57867_020928</name>
    <name evidence="2" type="ORF">ASTE57867_20996</name>
</gene>
<keyword evidence="3" id="KW-1185">Reference proteome</keyword>
<protein>
    <submittedName>
        <fullName evidence="2">Aste57867_20996 protein</fullName>
    </submittedName>
</protein>
<proteinExistence type="predicted"/>
<name>A0A485LGI0_9STRA</name>
<accession>A0A485LGI0</accession>
<dbReference type="AlphaFoldDB" id="A0A485LGI0"/>
<dbReference type="EMBL" id="VJMH01006954">
    <property type="protein sequence ID" value="KAF0687234.1"/>
    <property type="molecule type" value="Genomic_DNA"/>
</dbReference>
<dbReference type="EMBL" id="CAADRA010006980">
    <property type="protein sequence ID" value="VFT97671.1"/>
    <property type="molecule type" value="Genomic_DNA"/>
</dbReference>
<reference evidence="2 3" key="1">
    <citation type="submission" date="2019-03" db="EMBL/GenBank/DDBJ databases">
        <authorList>
            <person name="Gaulin E."/>
            <person name="Dumas B."/>
        </authorList>
    </citation>
    <scope>NUCLEOTIDE SEQUENCE [LARGE SCALE GENOMIC DNA]</scope>
    <source>
        <strain evidence="2">CBS 568.67</strain>
    </source>
</reference>
<sequence length="1035" mass="113352">MATLGKGSGTLDVLGVERAAIIEAYIERIQIQAEIGRFWAKITTLSFVPPNPYPLLLDHFRSVEAQWLVSQSSDAPNVQGGASKNLLFGRPRLLSRVDTAAVLSLFHRLNISAFSQSTDDGFSVAVACSLVGLAAFHGPKAAFPRADDVELEHHVVVEGEKLERAITVFAKVVAKDAYDTHAMAGSVVGTGVVVAVPSFKKSEKDTQKLWTIGMIQASRIAFFNAVKTAVTARAPIFVREFRRVEYVDYCGRLGVTYGSYIRVKRSFLLHIRVPNEPVRSFATNVDRAFVEGLFFSEDAQRAYLSVVPGESLGSTTQYATNVVESYSACDFVCLTQSLLHYVGVVDVNGDSSGAFGSIFDQLRRITSALAGEFYALSLVPTTITELVAMLHENPEEYAMHVDAMREWVGQFAFDVTSLVRREVHSALFGLARTIEAALAGLVLPDSISDTKSASVTIQTVARTCKYIRAHLFYVAQSMTRDMLVAISTSDGPSHPIYLANQLVQAAKDDAAKTDANASATKKKKPGKDTPEIVLTSALVEPLVPRPPKHGIDLAHEQLEAEATLTYPSTIADHAVRLQYIVDTRLDAAVESALMAVVFDGGMPENPYPTLIHHLRLVAARHVLSLLVAPPTTLLPTAAVDSVFPTVKASSTTDTDDDDPTKSCVVQYKSIYGAPPALLLVPDSLIAVAKELPSWRVCKVHYGSSTSAFSVTTWTSIYLRRLYNWIQCEQPHHVQVVEHIEVTPLTTQSSSTRNALELFSDAVLQDAFNLMDQPDMALVWLRMGPTETMPSALEFVVGPSDIKSRRDHVRQRIEDAARARQWVQCRVCFGLNLVTKTYVLHLVDGARPRRCLAPAQLRLTQTQIFLTQDDASRALPTRRIKETEVDVQGAGVDDLLDAYDSRVRQCTDGTAVATIGMVPSSLPTCVNESIQEDEGHVLATICDTKIGMPTCVKEGIEAWLGRVQSLMEAPQFQSHLALLARGKLRVERAVAASTRLDASEVQLELEDVVVFLAAVRLNWQYDIHRAIGGDSRARPP</sequence>
<dbReference type="Proteomes" id="UP000332933">
    <property type="component" value="Unassembled WGS sequence"/>
</dbReference>
<dbReference type="OrthoDB" id="77402at2759"/>
<evidence type="ECO:0000313" key="2">
    <source>
        <dbReference type="EMBL" id="VFT97671.1"/>
    </source>
</evidence>
<organism evidence="2 3">
    <name type="scientific">Aphanomyces stellatus</name>
    <dbReference type="NCBI Taxonomy" id="120398"/>
    <lineage>
        <taxon>Eukaryota</taxon>
        <taxon>Sar</taxon>
        <taxon>Stramenopiles</taxon>
        <taxon>Oomycota</taxon>
        <taxon>Saprolegniomycetes</taxon>
        <taxon>Saprolegniales</taxon>
        <taxon>Verrucalvaceae</taxon>
        <taxon>Aphanomyces</taxon>
    </lineage>
</organism>
<evidence type="ECO:0000313" key="3">
    <source>
        <dbReference type="Proteomes" id="UP000332933"/>
    </source>
</evidence>
<reference evidence="1" key="2">
    <citation type="submission" date="2019-06" db="EMBL/GenBank/DDBJ databases">
        <title>Genomics analysis of Aphanomyces spp. identifies a new class of oomycete effector associated with host adaptation.</title>
        <authorList>
            <person name="Gaulin E."/>
        </authorList>
    </citation>
    <scope>NUCLEOTIDE SEQUENCE</scope>
    <source>
        <strain evidence="1">CBS 578.67</strain>
    </source>
</reference>
<evidence type="ECO:0000313" key="1">
    <source>
        <dbReference type="EMBL" id="KAF0687234.1"/>
    </source>
</evidence>